<keyword evidence="4" id="KW-1185">Reference proteome</keyword>
<evidence type="ECO:0000256" key="2">
    <source>
        <dbReference type="SAM" id="MobiDB-lite"/>
    </source>
</evidence>
<dbReference type="VEuPathDB" id="VectorBase:AMAM002229"/>
<dbReference type="AlphaFoldDB" id="A0A182S994"/>
<dbReference type="EnsemblMetazoa" id="AMAM002229-RA">
    <property type="protein sequence ID" value="AMAM002229-PA"/>
    <property type="gene ID" value="AMAM002229"/>
</dbReference>
<feature type="compositionally biased region" description="Basic and acidic residues" evidence="2">
    <location>
        <begin position="333"/>
        <end position="347"/>
    </location>
</feature>
<feature type="coiled-coil region" evidence="1">
    <location>
        <begin position="18"/>
        <end position="73"/>
    </location>
</feature>
<organism evidence="3 4">
    <name type="scientific">Anopheles maculatus</name>
    <dbReference type="NCBI Taxonomy" id="74869"/>
    <lineage>
        <taxon>Eukaryota</taxon>
        <taxon>Metazoa</taxon>
        <taxon>Ecdysozoa</taxon>
        <taxon>Arthropoda</taxon>
        <taxon>Hexapoda</taxon>
        <taxon>Insecta</taxon>
        <taxon>Pterygota</taxon>
        <taxon>Neoptera</taxon>
        <taxon>Endopterygota</taxon>
        <taxon>Diptera</taxon>
        <taxon>Nematocera</taxon>
        <taxon>Culicoidea</taxon>
        <taxon>Culicidae</taxon>
        <taxon>Anophelinae</taxon>
        <taxon>Anopheles</taxon>
        <taxon>Anopheles maculatus group</taxon>
    </lineage>
</organism>
<feature type="compositionally biased region" description="Basic residues" evidence="2">
    <location>
        <begin position="318"/>
        <end position="327"/>
    </location>
</feature>
<accession>A0A182S994</accession>
<proteinExistence type="predicted"/>
<feature type="region of interest" description="Disordered" evidence="2">
    <location>
        <begin position="268"/>
        <end position="291"/>
    </location>
</feature>
<reference evidence="4" key="1">
    <citation type="submission" date="2013-09" db="EMBL/GenBank/DDBJ databases">
        <title>The Genome Sequence of Anopheles maculatus species B.</title>
        <authorList>
            <consortium name="The Broad Institute Genomics Platform"/>
            <person name="Neafsey D.E."/>
            <person name="Besansky N."/>
            <person name="Howell P."/>
            <person name="Walton C."/>
            <person name="Young S.K."/>
            <person name="Zeng Q."/>
            <person name="Gargeya S."/>
            <person name="Fitzgerald M."/>
            <person name="Haas B."/>
            <person name="Abouelleil A."/>
            <person name="Allen A.W."/>
            <person name="Alvarado L."/>
            <person name="Arachchi H.M."/>
            <person name="Berlin A.M."/>
            <person name="Chapman S.B."/>
            <person name="Gainer-Dewar J."/>
            <person name="Goldberg J."/>
            <person name="Griggs A."/>
            <person name="Gujja S."/>
            <person name="Hansen M."/>
            <person name="Howarth C."/>
            <person name="Imamovic A."/>
            <person name="Ireland A."/>
            <person name="Larimer J."/>
            <person name="McCowan C."/>
            <person name="Murphy C."/>
            <person name="Pearson M."/>
            <person name="Poon T.W."/>
            <person name="Priest M."/>
            <person name="Roberts A."/>
            <person name="Saif S."/>
            <person name="Shea T."/>
            <person name="Sisk P."/>
            <person name="Sykes S."/>
            <person name="Wortman J."/>
            <person name="Nusbaum C."/>
            <person name="Birren B."/>
        </authorList>
    </citation>
    <scope>NUCLEOTIDE SEQUENCE [LARGE SCALE GENOMIC DNA]</scope>
    <source>
        <strain evidence="4">maculatus3</strain>
    </source>
</reference>
<evidence type="ECO:0008006" key="5">
    <source>
        <dbReference type="Google" id="ProtNLM"/>
    </source>
</evidence>
<keyword evidence="1" id="KW-0175">Coiled coil</keyword>
<sequence>MEHIADPAKVLTAYKIINQQLANEIQKKRGEIKLHEERYNATCEMLLRERQENKALRDMVRKLKDQMQIITNVIVSVQDQTVSVYDRINRPHEQAEAMMQNYTPRAQQVYERRRTENPPYVDEDAIQEEEQEQEEGTNAEPELAPNGHDDTRPNEGSSGSNNDADDADETYASNHLRSTSGGPLPMNSPLVQRLKRPSKNTSFDESFETIDRERAFKLSRHSHGRRQIYMNVEENISDLHCSTPVSKGCTNERPPPAVDAEVNRNRELTKTRGRNRTVQTGKRGRPRKVRSETELHTLLNPVVMLRPLTEKNVQVHERKMRPGRKAKPVGSLKEYEDSNSSHHKSFDDSTFAGIGGGLEPCSSTENLSTVSGDSWNRPRRKAAPKTLREPSLGTKLRRN</sequence>
<feature type="compositionally biased region" description="Polar residues" evidence="2">
    <location>
        <begin position="171"/>
        <end position="181"/>
    </location>
</feature>
<dbReference type="Proteomes" id="UP000075901">
    <property type="component" value="Unassembled WGS sequence"/>
</dbReference>
<feature type="compositionally biased region" description="Acidic residues" evidence="2">
    <location>
        <begin position="127"/>
        <end position="137"/>
    </location>
</feature>
<evidence type="ECO:0000313" key="4">
    <source>
        <dbReference type="Proteomes" id="UP000075901"/>
    </source>
</evidence>
<evidence type="ECO:0000256" key="1">
    <source>
        <dbReference type="SAM" id="Coils"/>
    </source>
</evidence>
<protein>
    <recommendedName>
        <fullName evidence="5">Shugoshin C-terminal domain-containing protein</fullName>
    </recommendedName>
</protein>
<feature type="compositionally biased region" description="Polar residues" evidence="2">
    <location>
        <begin position="361"/>
        <end position="374"/>
    </location>
</feature>
<feature type="region of interest" description="Disordered" evidence="2">
    <location>
        <begin position="315"/>
        <end position="399"/>
    </location>
</feature>
<reference evidence="3" key="2">
    <citation type="submission" date="2020-05" db="UniProtKB">
        <authorList>
            <consortium name="EnsemblMetazoa"/>
        </authorList>
    </citation>
    <scope>IDENTIFICATION</scope>
    <source>
        <strain evidence="3">maculatus3</strain>
    </source>
</reference>
<name>A0A182S994_9DIPT</name>
<feature type="region of interest" description="Disordered" evidence="2">
    <location>
        <begin position="127"/>
        <end position="206"/>
    </location>
</feature>
<evidence type="ECO:0000313" key="3">
    <source>
        <dbReference type="EnsemblMetazoa" id="AMAM002229-PA"/>
    </source>
</evidence>